<dbReference type="Pfam" id="PF01752">
    <property type="entry name" value="Peptidase_M9"/>
    <property type="match status" value="1"/>
</dbReference>
<dbReference type="Proteomes" id="UP001221208">
    <property type="component" value="Unassembled WGS sequence"/>
</dbReference>
<keyword evidence="11" id="KW-0482">Metalloprotease</keyword>
<dbReference type="Gene3D" id="2.60.120.380">
    <property type="match status" value="1"/>
</dbReference>
<keyword evidence="12" id="KW-0865">Zymogen</keyword>
<comment type="cofactor">
    <cofactor evidence="2">
        <name>Zn(2+)</name>
        <dbReference type="ChEBI" id="CHEBI:29105"/>
    </cofactor>
</comment>
<evidence type="ECO:0000256" key="3">
    <source>
        <dbReference type="ARBA" id="ARBA00004613"/>
    </source>
</evidence>
<keyword evidence="9 17" id="KW-0378">Hydrolase</keyword>
<dbReference type="EMBL" id="JAQQXR010000006">
    <property type="protein sequence ID" value="MDC8759077.1"/>
    <property type="molecule type" value="Genomic_DNA"/>
</dbReference>
<dbReference type="RefSeq" id="WP_273672055.1">
    <property type="nucleotide sequence ID" value="NZ_JAQQXR010000006.1"/>
</dbReference>
<proteinExistence type="predicted"/>
<evidence type="ECO:0000256" key="5">
    <source>
        <dbReference type="ARBA" id="ARBA00022525"/>
    </source>
</evidence>
<accession>A0ABT5K266</accession>
<dbReference type="Pfam" id="PF04151">
    <property type="entry name" value="PPC"/>
    <property type="match status" value="1"/>
</dbReference>
<feature type="region of interest" description="Disordered" evidence="13">
    <location>
        <begin position="24"/>
        <end position="53"/>
    </location>
</feature>
<feature type="signal peptide" evidence="14">
    <location>
        <begin position="1"/>
        <end position="24"/>
    </location>
</feature>
<sequence length="753" mass="81536">MFLHSKSLYLAGLVAASLSPALHAADAPRPAPPERERLQQAPRPRAPQSLPPSAEQAAFNLANSSKPRLDLLPSKAKSSANKFSMRMMAATPDCQDMDKLASYNGAALADYLVKLPDYECHYGLFSLNAAQAAKVYSAANLQAVASRFTQEAASYNAGNMALVNLLIYLRAGYYLADGGTVAAPAPALAVQLRAPIRQLVDGATLYAANPLAPSTASETLKLVTNMHDETHYLPSVKNLVLRYTNSAARPTAADALKETSAAGGFTSALTVLFYAHGRSEGRALLQNDLSYASALNNFAVNNRAALLASAGYQLHDAANEAFRFMQYPALKNAVKPMVKSTLAGSTMTGADSALWLAAASAVKYYDAANCGEYGTCNYETRLADAVLKNNYTCSPTLRIRAQEMTTAQLQDSCARLQAEESYFHDMLQTRRVPVANDNNTSLELVVFDDYANYSKYAGVIYGIGTDNGGMYLEGNPAAAGNQARFIAHEASWLRPSFQVWNLEHEYVHYLDGRFNLAGDFGASTAKPTVWWIEGIGEYLSNKNNNQAAIDAARSGTYQLSQIFGNTYQMSDYVTRAYRWGYMATRFMMEKHRADVDAMLPKLRVGDYAGYQTYIDYIGRRYDAEFAAWARTAGTTGEPPLPNGPALPECASPSYLDKGCAIRNQASASQTYLYMVLPAGAKNVKLSSDGGNGDVDMYVALDRYPSASNYDAASATPGNRESVGIAAPASGRWYYILLKAKQPFSGVSVSATYD</sequence>
<organism evidence="17 18">
    <name type="scientific">Janthinobacterium fluminis</name>
    <dbReference type="NCBI Taxonomy" id="2987524"/>
    <lineage>
        <taxon>Bacteria</taxon>
        <taxon>Pseudomonadati</taxon>
        <taxon>Pseudomonadota</taxon>
        <taxon>Betaproteobacteria</taxon>
        <taxon>Burkholderiales</taxon>
        <taxon>Oxalobacteraceae</taxon>
        <taxon>Janthinobacterium</taxon>
    </lineage>
</organism>
<keyword evidence="7" id="KW-0479">Metal-binding</keyword>
<comment type="subcellular location">
    <subcellularLocation>
        <location evidence="3">Secreted</location>
    </subcellularLocation>
</comment>
<evidence type="ECO:0000256" key="9">
    <source>
        <dbReference type="ARBA" id="ARBA00022801"/>
    </source>
</evidence>
<dbReference type="InterPro" id="IPR002169">
    <property type="entry name" value="Peptidase_M9A/M9B"/>
</dbReference>
<evidence type="ECO:0000259" key="16">
    <source>
        <dbReference type="Pfam" id="PF08453"/>
    </source>
</evidence>
<protein>
    <recommendedName>
        <fullName evidence="4">microbial collagenase</fullName>
        <ecNumber evidence="4">3.4.24.3</ecNumber>
    </recommendedName>
</protein>
<evidence type="ECO:0000256" key="6">
    <source>
        <dbReference type="ARBA" id="ARBA00022670"/>
    </source>
</evidence>
<dbReference type="GO" id="GO:0004222">
    <property type="term" value="F:metalloendopeptidase activity"/>
    <property type="evidence" value="ECO:0007669"/>
    <property type="project" value="UniProtKB-EC"/>
</dbReference>
<keyword evidence="5" id="KW-0964">Secreted</keyword>
<evidence type="ECO:0000256" key="13">
    <source>
        <dbReference type="SAM" id="MobiDB-lite"/>
    </source>
</evidence>
<keyword evidence="8 14" id="KW-0732">Signal</keyword>
<evidence type="ECO:0000313" key="17">
    <source>
        <dbReference type="EMBL" id="MDC8759077.1"/>
    </source>
</evidence>
<keyword evidence="6" id="KW-0645">Protease</keyword>
<evidence type="ECO:0000256" key="2">
    <source>
        <dbReference type="ARBA" id="ARBA00001947"/>
    </source>
</evidence>
<dbReference type="InterPro" id="IPR007280">
    <property type="entry name" value="Peptidase_C_arc/bac"/>
</dbReference>
<dbReference type="PRINTS" id="PR00931">
    <property type="entry name" value="MICOLLPTASE"/>
</dbReference>
<evidence type="ECO:0000259" key="15">
    <source>
        <dbReference type="Pfam" id="PF04151"/>
    </source>
</evidence>
<feature type="chain" id="PRO_5046468954" description="microbial collagenase" evidence="14">
    <location>
        <begin position="25"/>
        <end position="753"/>
    </location>
</feature>
<evidence type="ECO:0000256" key="8">
    <source>
        <dbReference type="ARBA" id="ARBA00022729"/>
    </source>
</evidence>
<keyword evidence="18" id="KW-1185">Reference proteome</keyword>
<comment type="caution">
    <text evidence="17">The sequence shown here is derived from an EMBL/GenBank/DDBJ whole genome shotgun (WGS) entry which is preliminary data.</text>
</comment>
<reference evidence="17 18" key="1">
    <citation type="submission" date="2022-10" db="EMBL/GenBank/DDBJ databases">
        <title>Janthinobacterium sp. hw3 Genome sequencing.</title>
        <authorList>
            <person name="Park S."/>
        </authorList>
    </citation>
    <scope>NUCLEOTIDE SEQUENCE [LARGE SCALE GENOMIC DNA]</scope>
    <source>
        <strain evidence="18">hw3</strain>
    </source>
</reference>
<dbReference type="EC" id="3.4.24.3" evidence="4"/>
<dbReference type="PANTHER" id="PTHR13062">
    <property type="entry name" value="COLLAGENASE"/>
    <property type="match status" value="1"/>
</dbReference>
<evidence type="ECO:0000256" key="4">
    <source>
        <dbReference type="ARBA" id="ARBA00012653"/>
    </source>
</evidence>
<evidence type="ECO:0000256" key="1">
    <source>
        <dbReference type="ARBA" id="ARBA00000424"/>
    </source>
</evidence>
<dbReference type="PANTHER" id="PTHR13062:SF9">
    <property type="entry name" value="MICROBIAL COLLAGENASE"/>
    <property type="match status" value="1"/>
</dbReference>
<dbReference type="Pfam" id="PF08453">
    <property type="entry name" value="Peptidase_M9_N"/>
    <property type="match status" value="1"/>
</dbReference>
<evidence type="ECO:0000313" key="18">
    <source>
        <dbReference type="Proteomes" id="UP001221208"/>
    </source>
</evidence>
<feature type="domain" description="Peptidase M9 collagenase N-terminal" evidence="16">
    <location>
        <begin position="96"/>
        <end position="251"/>
    </location>
</feature>
<gene>
    <name evidence="17" type="ORF">OIK44_15970</name>
</gene>
<dbReference type="Gene3D" id="1.10.390.20">
    <property type="match status" value="1"/>
</dbReference>
<name>A0ABT5K266_9BURK</name>
<keyword evidence="10" id="KW-0862">Zinc</keyword>
<comment type="catalytic activity">
    <reaction evidence="1">
        <text>Digestion of native collagen in the triple helical region at Xaa-|-Gly bonds. With synthetic peptides, a preference is shown for Gly at P3 and P1', Pro and Ala at P2 and P2', and hydroxyproline, Ala or Arg at P3'.</text>
        <dbReference type="EC" id="3.4.24.3"/>
    </reaction>
</comment>
<dbReference type="InterPro" id="IPR013661">
    <property type="entry name" value="Peptidase_M9_N_dom"/>
</dbReference>
<evidence type="ECO:0000256" key="11">
    <source>
        <dbReference type="ARBA" id="ARBA00023049"/>
    </source>
</evidence>
<evidence type="ECO:0000256" key="7">
    <source>
        <dbReference type="ARBA" id="ARBA00022723"/>
    </source>
</evidence>
<evidence type="ECO:0000256" key="14">
    <source>
        <dbReference type="SAM" id="SignalP"/>
    </source>
</evidence>
<feature type="domain" description="Peptidase C-terminal archaeal/bacterial" evidence="15">
    <location>
        <begin position="673"/>
        <end position="735"/>
    </location>
</feature>
<evidence type="ECO:0000256" key="10">
    <source>
        <dbReference type="ARBA" id="ARBA00022833"/>
    </source>
</evidence>
<evidence type="ECO:0000256" key="12">
    <source>
        <dbReference type="ARBA" id="ARBA00023145"/>
    </source>
</evidence>
<dbReference type="Gene3D" id="3.40.30.160">
    <property type="entry name" value="Collagenase ColT, N-terminal domain"/>
    <property type="match status" value="1"/>
</dbReference>